<keyword evidence="4" id="KW-0804">Transcription</keyword>
<dbReference type="Gene3D" id="4.10.280.10">
    <property type="entry name" value="Helix-loop-helix DNA-binding domain"/>
    <property type="match status" value="1"/>
</dbReference>
<keyword evidence="3" id="KW-0238">DNA-binding</keyword>
<dbReference type="InterPro" id="IPR051098">
    <property type="entry name" value="NeuroDiff_E-box_TFs"/>
</dbReference>
<evidence type="ECO:0000256" key="1">
    <source>
        <dbReference type="ARBA" id="ARBA00004123"/>
    </source>
</evidence>
<reference evidence="10 11" key="1">
    <citation type="submission" date="2019-01" db="EMBL/GenBank/DDBJ databases">
        <title>Genome Assembly of Collichthys lucidus.</title>
        <authorList>
            <person name="Cai M."/>
            <person name="Xiao S."/>
        </authorList>
    </citation>
    <scope>NUCLEOTIDE SEQUENCE [LARGE SCALE GENOMIC DNA]</scope>
    <source>
        <strain evidence="10">JT15FE1705JMU</strain>
        <tissue evidence="10">Muscle</tissue>
    </source>
</reference>
<feature type="region of interest" description="Disordered" evidence="8">
    <location>
        <begin position="20"/>
        <end position="76"/>
    </location>
</feature>
<evidence type="ECO:0000256" key="2">
    <source>
        <dbReference type="ARBA" id="ARBA00023015"/>
    </source>
</evidence>
<dbReference type="GO" id="GO:0000981">
    <property type="term" value="F:DNA-binding transcription factor activity, RNA polymerase II-specific"/>
    <property type="evidence" value="ECO:0007669"/>
    <property type="project" value="TreeGrafter"/>
</dbReference>
<dbReference type="InterPro" id="IPR011598">
    <property type="entry name" value="bHLH_dom"/>
</dbReference>
<evidence type="ECO:0000256" key="3">
    <source>
        <dbReference type="ARBA" id="ARBA00023125"/>
    </source>
</evidence>
<feature type="domain" description="BHLH" evidence="9">
    <location>
        <begin position="549"/>
        <end position="602"/>
    </location>
</feature>
<dbReference type="GO" id="GO:0000978">
    <property type="term" value="F:RNA polymerase II cis-regulatory region sequence-specific DNA binding"/>
    <property type="evidence" value="ECO:0007669"/>
    <property type="project" value="TreeGrafter"/>
</dbReference>
<dbReference type="GO" id="GO:0000785">
    <property type="term" value="C:chromatin"/>
    <property type="evidence" value="ECO:0007669"/>
    <property type="project" value="TreeGrafter"/>
</dbReference>
<organism evidence="10 11">
    <name type="scientific">Collichthys lucidus</name>
    <name type="common">Big head croaker</name>
    <name type="synonym">Sciaena lucida</name>
    <dbReference type="NCBI Taxonomy" id="240159"/>
    <lineage>
        <taxon>Eukaryota</taxon>
        <taxon>Metazoa</taxon>
        <taxon>Chordata</taxon>
        <taxon>Craniata</taxon>
        <taxon>Vertebrata</taxon>
        <taxon>Euteleostomi</taxon>
        <taxon>Actinopterygii</taxon>
        <taxon>Neopterygii</taxon>
        <taxon>Teleostei</taxon>
        <taxon>Neoteleostei</taxon>
        <taxon>Acanthomorphata</taxon>
        <taxon>Eupercaria</taxon>
        <taxon>Sciaenidae</taxon>
        <taxon>Collichthys</taxon>
    </lineage>
</organism>
<feature type="region of interest" description="Disordered" evidence="8">
    <location>
        <begin position="268"/>
        <end position="386"/>
    </location>
</feature>
<keyword evidence="5" id="KW-0539">Nucleus</keyword>
<feature type="compositionally biased region" description="Polar residues" evidence="8">
    <location>
        <begin position="26"/>
        <end position="39"/>
    </location>
</feature>
<feature type="region of interest" description="Disordered" evidence="8">
    <location>
        <begin position="140"/>
        <end position="204"/>
    </location>
</feature>
<evidence type="ECO:0000313" key="11">
    <source>
        <dbReference type="Proteomes" id="UP000298787"/>
    </source>
</evidence>
<dbReference type="Pfam" id="PF00010">
    <property type="entry name" value="HLH"/>
    <property type="match status" value="1"/>
</dbReference>
<evidence type="ECO:0000256" key="7">
    <source>
        <dbReference type="ARBA" id="ARBA00041234"/>
    </source>
</evidence>
<dbReference type="GO" id="GO:0005667">
    <property type="term" value="C:transcription regulator complex"/>
    <property type="evidence" value="ECO:0007669"/>
    <property type="project" value="TreeGrafter"/>
</dbReference>
<evidence type="ECO:0000256" key="5">
    <source>
        <dbReference type="ARBA" id="ARBA00023242"/>
    </source>
</evidence>
<dbReference type="Proteomes" id="UP000298787">
    <property type="component" value="Chromosome 12"/>
</dbReference>
<feature type="region of interest" description="Disordered" evidence="8">
    <location>
        <begin position="622"/>
        <end position="648"/>
    </location>
</feature>
<dbReference type="PROSITE" id="PS50888">
    <property type="entry name" value="BHLH"/>
    <property type="match status" value="1"/>
</dbReference>
<feature type="compositionally biased region" description="Polar residues" evidence="8">
    <location>
        <begin position="360"/>
        <end position="380"/>
    </location>
</feature>
<proteinExistence type="predicted"/>
<evidence type="ECO:0000256" key="8">
    <source>
        <dbReference type="SAM" id="MobiDB-lite"/>
    </source>
</evidence>
<dbReference type="AlphaFoldDB" id="A0A4U5UYW8"/>
<protein>
    <recommendedName>
        <fullName evidence="6">Transcription factor E2-alpha</fullName>
    </recommendedName>
    <alternativeName>
        <fullName evidence="7">Transcription factor 3</fullName>
    </alternativeName>
</protein>
<accession>A0A4U5UYW8</accession>
<feature type="compositionally biased region" description="Basic and acidic residues" evidence="8">
    <location>
        <begin position="512"/>
        <end position="529"/>
    </location>
</feature>
<dbReference type="PANTHER" id="PTHR11793:SF7">
    <property type="entry name" value="TRANSCRIPTION FACTOR E2-ALPHA"/>
    <property type="match status" value="1"/>
</dbReference>
<keyword evidence="11" id="KW-1185">Reference proteome</keyword>
<gene>
    <name evidence="10" type="ORF">D9C73_013799</name>
</gene>
<dbReference type="STRING" id="240159.A0A4U5UYW8"/>
<evidence type="ECO:0000256" key="4">
    <source>
        <dbReference type="ARBA" id="ARBA00023163"/>
    </source>
</evidence>
<keyword evidence="2" id="KW-0805">Transcription regulation</keyword>
<dbReference type="FunFam" id="4.10.280.10:FF:000001">
    <property type="entry name" value="Putative transcription factor 12"/>
    <property type="match status" value="1"/>
</dbReference>
<dbReference type="CDD" id="cd18945">
    <property type="entry name" value="bHLH_E-protein_TCF4_E2-2"/>
    <property type="match status" value="1"/>
</dbReference>
<dbReference type="PANTHER" id="PTHR11793">
    <property type="entry name" value="BASIC HELIX-LOOP-HELIX TRANSCRIPTION FACTOR"/>
    <property type="match status" value="1"/>
</dbReference>
<evidence type="ECO:0000259" key="9">
    <source>
        <dbReference type="PROSITE" id="PS50888"/>
    </source>
</evidence>
<dbReference type="GO" id="GO:0005634">
    <property type="term" value="C:nucleus"/>
    <property type="evidence" value="ECO:0007669"/>
    <property type="project" value="UniProtKB-SubCell"/>
</dbReference>
<feature type="compositionally biased region" description="Polar residues" evidence="8">
    <location>
        <begin position="49"/>
        <end position="65"/>
    </location>
</feature>
<feature type="region of interest" description="Disordered" evidence="8">
    <location>
        <begin position="449"/>
        <end position="534"/>
    </location>
</feature>
<feature type="compositionally biased region" description="Low complexity" evidence="8">
    <location>
        <begin position="340"/>
        <end position="359"/>
    </location>
</feature>
<feature type="compositionally biased region" description="Gly residues" evidence="8">
    <location>
        <begin position="635"/>
        <end position="648"/>
    </location>
</feature>
<dbReference type="SMART" id="SM00353">
    <property type="entry name" value="HLH"/>
    <property type="match status" value="1"/>
</dbReference>
<dbReference type="SUPFAM" id="SSF47459">
    <property type="entry name" value="HLH, helix-loop-helix DNA-binding domain"/>
    <property type="match status" value="1"/>
</dbReference>
<name>A0A4U5UYW8_COLLU</name>
<dbReference type="EMBL" id="CM014089">
    <property type="protein sequence ID" value="TKS79970.1"/>
    <property type="molecule type" value="Genomic_DNA"/>
</dbReference>
<evidence type="ECO:0000256" key="6">
    <source>
        <dbReference type="ARBA" id="ARBA00041064"/>
    </source>
</evidence>
<dbReference type="InterPro" id="IPR036638">
    <property type="entry name" value="HLH_DNA-bd_sf"/>
</dbReference>
<comment type="subcellular location">
    <subcellularLocation>
        <location evidence="1">Nucleus</location>
    </subcellularLocation>
</comment>
<evidence type="ECO:0000313" key="10">
    <source>
        <dbReference type="EMBL" id="TKS79970.1"/>
    </source>
</evidence>
<feature type="compositionally biased region" description="Polar residues" evidence="8">
    <location>
        <begin position="140"/>
        <end position="153"/>
    </location>
</feature>
<dbReference type="GO" id="GO:0046983">
    <property type="term" value="F:protein dimerization activity"/>
    <property type="evidence" value="ECO:0007669"/>
    <property type="project" value="InterPro"/>
</dbReference>
<sequence>MAAVETDKELNDLLDFSAMFEPPVSNGKNRPTTLASSQFGGSGIDERSGSSPWGSGQQNSPSFNQGRGYGEEGLYNEEGGIASAPMFGPGIVAMDEGSRVIVEDVEEGFVRALQFVCSGQEGVGGMQGFMPNEIPMAGSNALSPSGLKSNPQFYPSYEGSNPRRRPSQDPIESQPKKIRKVPPGLPSSVYAPASGEDFNRDNAGYPASKAGNVYTPPFYMQEGLHPPSDPWGSARSMVQPGYPAMLGNSPHLSQHGPFTAINPQDRLKRQPLPLSPQNYPLHGSEVNGAHPAGFHSGSSSFGVPSHTPPIASTDTIMANRGAVPGSSGDEIGKALASIYPSDPNSNTFPPSPSTPSGSPQAVSGSASQWTRSSGQATPSPNFEGGLQSMASKMEDHLDEAINVLQRHASGQGGPGLAEMHNLLSSGLGLPPAFTSAALGLASRLPGLMSSHHEESGLPSSGGLLHSHHGNASVQPGSQPAVCAGLTGSTNRSSGADIKREDKEDDENCSITDRSEDEKKDLKPRLGTRLDDEEDDEDLPVEIKVEREKVRRLANNTRERLRVRDINEAFKELGRMCQLHMSNEKPQTKLIVLQQAVNVILNLEQQVRERNLNPKAACLKRREEEKVSGVDPQMQLGGGHPGLGGDGHM</sequence>